<gene>
    <name evidence="1" type="ORF">ACH46_18045</name>
</gene>
<reference evidence="2" key="1">
    <citation type="submission" date="2015-06" db="EMBL/GenBank/DDBJ databases">
        <title>Complete genome sequence and metabolic analysis of phthalate degradation pathway in Gordonia sp. QH-11.</title>
        <authorList>
            <person name="Jin D."/>
            <person name="Kong X."/>
            <person name="Bai Z."/>
        </authorList>
    </citation>
    <scope>NUCLEOTIDE SEQUENCE [LARGE SCALE GENOMIC DNA]</scope>
    <source>
        <strain evidence="2">QH-11</strain>
    </source>
</reference>
<dbReference type="PATRIC" id="fig|1136941.3.peg.3689"/>
<sequence>MPLIVLNDQTIDYARSRAAAGTPMAVVSDKYSTVVPFMLGNNGYTIALVADVNDPIQLDEVLDRVQSRIGAVTRTVRGTDSLPAA</sequence>
<dbReference type="Proteomes" id="UP000063789">
    <property type="component" value="Chromosome"/>
</dbReference>
<name>A0A0N9NC71_9ACTN</name>
<dbReference type="OrthoDB" id="4377272at2"/>
<protein>
    <submittedName>
        <fullName evidence="1">Uncharacterized protein</fullName>
    </submittedName>
</protein>
<dbReference type="EMBL" id="CP011853">
    <property type="protein sequence ID" value="ALG86052.1"/>
    <property type="molecule type" value="Genomic_DNA"/>
</dbReference>
<keyword evidence="2" id="KW-1185">Reference proteome</keyword>
<evidence type="ECO:0000313" key="1">
    <source>
        <dbReference type="EMBL" id="ALG86052.1"/>
    </source>
</evidence>
<dbReference type="KEGG" id="goq:ACH46_18045"/>
<accession>A0A0N9NC71</accession>
<dbReference type="AlphaFoldDB" id="A0A0N9NC71"/>
<evidence type="ECO:0000313" key="2">
    <source>
        <dbReference type="Proteomes" id="UP000063789"/>
    </source>
</evidence>
<organism evidence="1 2">
    <name type="scientific">Gordonia phthalatica</name>
    <dbReference type="NCBI Taxonomy" id="1136941"/>
    <lineage>
        <taxon>Bacteria</taxon>
        <taxon>Bacillati</taxon>
        <taxon>Actinomycetota</taxon>
        <taxon>Actinomycetes</taxon>
        <taxon>Mycobacteriales</taxon>
        <taxon>Gordoniaceae</taxon>
        <taxon>Gordonia</taxon>
    </lineage>
</organism>
<reference evidence="1 2" key="2">
    <citation type="journal article" date="2017" name="Int. J. Syst. Evol. Microbiol.">
        <title>Gordonia phthalatica sp. nov., a di-n-butyl phthalate-degrading bacterium isolated from activated sludge.</title>
        <authorList>
            <person name="Jin D."/>
            <person name="Kong X."/>
            <person name="Jia M."/>
            <person name="Yu X."/>
            <person name="Wang X."/>
            <person name="Zhuang X."/>
            <person name="Deng Y."/>
            <person name="Bai Z."/>
        </authorList>
    </citation>
    <scope>NUCLEOTIDE SEQUENCE [LARGE SCALE GENOMIC DNA]</scope>
    <source>
        <strain evidence="1 2">QH-11</strain>
    </source>
</reference>
<proteinExistence type="predicted"/>